<evidence type="ECO:0008006" key="4">
    <source>
        <dbReference type="Google" id="ProtNLM"/>
    </source>
</evidence>
<evidence type="ECO:0000256" key="1">
    <source>
        <dbReference type="SAM" id="Phobius"/>
    </source>
</evidence>
<dbReference type="RefSeq" id="WP_090120478.1">
    <property type="nucleotide sequence ID" value="NZ_FNNJ01000002.1"/>
</dbReference>
<proteinExistence type="predicted"/>
<dbReference type="PROSITE" id="PS51257">
    <property type="entry name" value="PROKAR_LIPOPROTEIN"/>
    <property type="match status" value="1"/>
</dbReference>
<keyword evidence="1" id="KW-0812">Transmembrane</keyword>
<feature type="transmembrane region" description="Helical" evidence="1">
    <location>
        <begin position="6"/>
        <end position="22"/>
    </location>
</feature>
<keyword evidence="1" id="KW-0472">Membrane</keyword>
<accession>A0A1H2VSG5</accession>
<reference evidence="2 3" key="1">
    <citation type="submission" date="2016-10" db="EMBL/GenBank/DDBJ databases">
        <authorList>
            <person name="de Groot N.N."/>
        </authorList>
    </citation>
    <scope>NUCLEOTIDE SEQUENCE [LARGE SCALE GENOMIC DNA]</scope>
    <source>
        <strain evidence="2 3">DSM 24956</strain>
    </source>
</reference>
<dbReference type="AlphaFoldDB" id="A0A1H2VSG5"/>
<keyword evidence="1" id="KW-1133">Transmembrane helix</keyword>
<organism evidence="2 3">
    <name type="scientific">Lutibacter oricola</name>
    <dbReference type="NCBI Taxonomy" id="762486"/>
    <lineage>
        <taxon>Bacteria</taxon>
        <taxon>Pseudomonadati</taxon>
        <taxon>Bacteroidota</taxon>
        <taxon>Flavobacteriia</taxon>
        <taxon>Flavobacteriales</taxon>
        <taxon>Flavobacteriaceae</taxon>
        <taxon>Lutibacter</taxon>
    </lineage>
</organism>
<dbReference type="STRING" id="762486.SAMN05444411_10228"/>
<gene>
    <name evidence="2" type="ORF">SAMN05444411_10228</name>
</gene>
<evidence type="ECO:0000313" key="2">
    <source>
        <dbReference type="EMBL" id="SDW71216.1"/>
    </source>
</evidence>
<sequence length="282" mass="33147">MKNIIVYIFVVVLFSSCNYFTLKKEESKIVARVNTAYLYEKDLAKVVTNGVSKQDSTLLVNNYINNWVKQQLLLSKAELNLADKVDKFDDLVKKYKEDLYINSYKEAVVKEYLNTEITDKDIEDFYAKNNENFKLNEELLKLKFVKVANNYADKKELVKLFKSSKKEDLESLKSDKLFLQSYHLNDSIWIKYTDLISKVPVLKILDKKELLKNGKFIQKEDSLSLYLVTIKKVLNRNEIAPKSYITPTVKQLILHQRKLLLLKNIEETLIDDAQKKEQFEIY</sequence>
<name>A0A1H2VSG5_9FLAO</name>
<dbReference type="OrthoDB" id="9785180at2"/>
<dbReference type="EMBL" id="FNNJ01000002">
    <property type="protein sequence ID" value="SDW71216.1"/>
    <property type="molecule type" value="Genomic_DNA"/>
</dbReference>
<dbReference type="Proteomes" id="UP000199595">
    <property type="component" value="Unassembled WGS sequence"/>
</dbReference>
<keyword evidence="3" id="KW-1185">Reference proteome</keyword>
<protein>
    <recommendedName>
        <fullName evidence="4">Peptidylprolyl isomerase</fullName>
    </recommendedName>
</protein>
<evidence type="ECO:0000313" key="3">
    <source>
        <dbReference type="Proteomes" id="UP000199595"/>
    </source>
</evidence>